<dbReference type="GO" id="GO:0005886">
    <property type="term" value="C:plasma membrane"/>
    <property type="evidence" value="ECO:0007669"/>
    <property type="project" value="UniProtKB-SubCell"/>
</dbReference>
<keyword evidence="8" id="KW-0547">Nucleotide-binding</keyword>
<dbReference type="GO" id="GO:0000155">
    <property type="term" value="F:phosphorelay sensor kinase activity"/>
    <property type="evidence" value="ECO:0007669"/>
    <property type="project" value="InterPro"/>
</dbReference>
<dbReference type="Gene3D" id="3.30.565.10">
    <property type="entry name" value="Histidine kinase-like ATPase, C-terminal domain"/>
    <property type="match status" value="1"/>
</dbReference>
<evidence type="ECO:0000256" key="14">
    <source>
        <dbReference type="SAM" id="Phobius"/>
    </source>
</evidence>
<keyword evidence="11 14" id="KW-1133">Transmembrane helix</keyword>
<keyword evidence="7 14" id="KW-0812">Transmembrane</keyword>
<sequence>MFNRLTVRIFIVFLFTVAFFLMLAITLPKLDSRNLTYISNQEKEVGIELAQSLETELLKIPQNGFRWWMRFIVVMDKAAMPGQSLFIVTPTEQILTANATYRDIVQNFSELSNNVSEPAKKVYGSEEVLGPFQIAYGQEEYLLYVVQPVTALQSQFANILFDHPLLLLSLTMLLSSPLLLWLSWSLAKPARRLKKVADEVARGNLQEWPDLESGSYEFQATGASFNHMLRELKHTQESQQRLISDISHELRTPLTRLRLASAILRRKQGESSELQRIEDESGKLDAMISELLSLARNQYTEQDMRDLMTVEELWELVLEDAEFEAEQLGKSFKVTTDIPNVRIFGFSQALSSALENVIRNAFRYSDKRIEIGFHVHDEQLMVIIDDDGPGVSEKEYEQIFMPFYRTSEARDRTSGGTGLGLAIVRKAINQDKGTVYATKSPLQGLRVVITLPLATNK</sequence>
<dbReference type="FunFam" id="3.30.565.10:FF:000011">
    <property type="entry name" value="Sensor histidine kinase CpxA"/>
    <property type="match status" value="1"/>
</dbReference>
<evidence type="ECO:0000256" key="11">
    <source>
        <dbReference type="ARBA" id="ARBA00022989"/>
    </source>
</evidence>
<keyword evidence="9 17" id="KW-0418">Kinase</keyword>
<dbReference type="InterPro" id="IPR038515">
    <property type="entry name" value="CpxA_peri_sf"/>
</dbReference>
<keyword evidence="13 14" id="KW-0472">Membrane</keyword>
<keyword evidence="6" id="KW-0808">Transferase</keyword>
<dbReference type="AlphaFoldDB" id="A0A6G9IF63"/>
<evidence type="ECO:0000256" key="5">
    <source>
        <dbReference type="ARBA" id="ARBA00022553"/>
    </source>
</evidence>
<dbReference type="CDD" id="cd00082">
    <property type="entry name" value="HisKA"/>
    <property type="match status" value="1"/>
</dbReference>
<keyword evidence="10" id="KW-0067">ATP-binding</keyword>
<evidence type="ECO:0000256" key="7">
    <source>
        <dbReference type="ARBA" id="ARBA00022692"/>
    </source>
</evidence>
<feature type="transmembrane region" description="Helical" evidence="14">
    <location>
        <begin position="165"/>
        <end position="187"/>
    </location>
</feature>
<dbReference type="SMART" id="SM00388">
    <property type="entry name" value="HisKA"/>
    <property type="match status" value="1"/>
</dbReference>
<comment type="catalytic activity">
    <reaction evidence="1">
        <text>ATP + protein L-histidine = ADP + protein N-phospho-L-histidine.</text>
        <dbReference type="EC" id="2.7.13.3"/>
    </reaction>
</comment>
<dbReference type="InterPro" id="IPR004358">
    <property type="entry name" value="Sig_transdc_His_kin-like_C"/>
</dbReference>
<dbReference type="InterPro" id="IPR003594">
    <property type="entry name" value="HATPase_dom"/>
</dbReference>
<dbReference type="EMBL" id="CP050253">
    <property type="protein sequence ID" value="QIQ22344.1"/>
    <property type="molecule type" value="Genomic_DNA"/>
</dbReference>
<evidence type="ECO:0000259" key="15">
    <source>
        <dbReference type="PROSITE" id="PS50109"/>
    </source>
</evidence>
<dbReference type="InterPro" id="IPR003661">
    <property type="entry name" value="HisK_dim/P_dom"/>
</dbReference>
<dbReference type="PRINTS" id="PR00344">
    <property type="entry name" value="BCTRLSENSOR"/>
</dbReference>
<dbReference type="InterPro" id="IPR003660">
    <property type="entry name" value="HAMP_dom"/>
</dbReference>
<dbReference type="InterPro" id="IPR058125">
    <property type="entry name" value="CpxA"/>
</dbReference>
<keyword evidence="18" id="KW-1185">Reference proteome</keyword>
<dbReference type="SMART" id="SM00304">
    <property type="entry name" value="HAMP"/>
    <property type="match status" value="1"/>
</dbReference>
<keyword evidence="4" id="KW-1003">Cell membrane</keyword>
<dbReference type="Gene3D" id="1.10.287.130">
    <property type="match status" value="1"/>
</dbReference>
<dbReference type="GO" id="GO:0005524">
    <property type="term" value="F:ATP binding"/>
    <property type="evidence" value="ECO:0007669"/>
    <property type="project" value="UniProtKB-KW"/>
</dbReference>
<reference evidence="17 18" key="1">
    <citation type="submission" date="2020-03" db="EMBL/GenBank/DDBJ databases">
        <title>Complete genome sequence of Orbus sp. IPMB12 (BCRC 80908).</title>
        <authorList>
            <person name="Lo W.-S."/>
            <person name="Chang T.-H."/>
            <person name="Kuo C.-H."/>
        </authorList>
    </citation>
    <scope>NUCLEOTIDE SEQUENCE [LARGE SCALE GENOMIC DNA]</scope>
    <source>
        <strain evidence="17 18">IPMB12</strain>
    </source>
</reference>
<dbReference type="InParanoid" id="A0A6G9IF63"/>
<dbReference type="SUPFAM" id="SSF47384">
    <property type="entry name" value="Homodimeric domain of signal transducing histidine kinase"/>
    <property type="match status" value="1"/>
</dbReference>
<dbReference type="Pfam" id="PF16527">
    <property type="entry name" value="CpxA_peri"/>
    <property type="match status" value="1"/>
</dbReference>
<evidence type="ECO:0000313" key="18">
    <source>
        <dbReference type="Proteomes" id="UP000501168"/>
    </source>
</evidence>
<keyword evidence="17" id="KW-0378">Hydrolase</keyword>
<dbReference type="Pfam" id="PF00512">
    <property type="entry name" value="HisKA"/>
    <property type="match status" value="1"/>
</dbReference>
<evidence type="ECO:0000256" key="10">
    <source>
        <dbReference type="ARBA" id="ARBA00022840"/>
    </source>
</evidence>
<dbReference type="PROSITE" id="PS50885">
    <property type="entry name" value="HAMP"/>
    <property type="match status" value="1"/>
</dbReference>
<evidence type="ECO:0000313" key="17">
    <source>
        <dbReference type="EMBL" id="QIQ22344.1"/>
    </source>
</evidence>
<evidence type="ECO:0000256" key="12">
    <source>
        <dbReference type="ARBA" id="ARBA00023012"/>
    </source>
</evidence>
<evidence type="ECO:0000259" key="16">
    <source>
        <dbReference type="PROSITE" id="PS50885"/>
    </source>
</evidence>
<dbReference type="InterPro" id="IPR036097">
    <property type="entry name" value="HisK_dim/P_sf"/>
</dbReference>
<dbReference type="KEGG" id="orb:IPMB12_00505"/>
<dbReference type="PROSITE" id="PS50109">
    <property type="entry name" value="HIS_KIN"/>
    <property type="match status" value="1"/>
</dbReference>
<keyword evidence="5" id="KW-0597">Phosphoprotein</keyword>
<evidence type="ECO:0000256" key="2">
    <source>
        <dbReference type="ARBA" id="ARBA00004651"/>
    </source>
</evidence>
<dbReference type="Gene3D" id="3.30.450.210">
    <property type="entry name" value="Two-component sensor protein CpxA, periplasmic domain"/>
    <property type="match status" value="1"/>
</dbReference>
<dbReference type="CDD" id="cd06225">
    <property type="entry name" value="HAMP"/>
    <property type="match status" value="1"/>
</dbReference>
<evidence type="ECO:0000256" key="1">
    <source>
        <dbReference type="ARBA" id="ARBA00000085"/>
    </source>
</evidence>
<organism evidence="17 18">
    <name type="scientific">Zophobihabitans entericus</name>
    <dbReference type="NCBI Taxonomy" id="1635327"/>
    <lineage>
        <taxon>Bacteria</taxon>
        <taxon>Pseudomonadati</taxon>
        <taxon>Pseudomonadota</taxon>
        <taxon>Gammaproteobacteria</taxon>
        <taxon>Orbales</taxon>
        <taxon>Orbaceae</taxon>
        <taxon>Zophobihabitans</taxon>
    </lineage>
</organism>
<dbReference type="PANTHER" id="PTHR45528">
    <property type="entry name" value="SENSOR HISTIDINE KINASE CPXA"/>
    <property type="match status" value="1"/>
</dbReference>
<evidence type="ECO:0000256" key="6">
    <source>
        <dbReference type="ARBA" id="ARBA00022679"/>
    </source>
</evidence>
<feature type="domain" description="HAMP" evidence="16">
    <location>
        <begin position="184"/>
        <end position="237"/>
    </location>
</feature>
<dbReference type="FunCoup" id="A0A6G9IF63">
    <property type="interactions" value="75"/>
</dbReference>
<accession>A0A6G9IF63</accession>
<dbReference type="InterPro" id="IPR032404">
    <property type="entry name" value="CpxA_peri"/>
</dbReference>
<comment type="subcellular location">
    <subcellularLocation>
        <location evidence="2">Cell membrane</location>
        <topology evidence="2">Multi-pass membrane protein</topology>
    </subcellularLocation>
</comment>
<feature type="domain" description="Histidine kinase" evidence="15">
    <location>
        <begin position="245"/>
        <end position="455"/>
    </location>
</feature>
<evidence type="ECO:0000256" key="3">
    <source>
        <dbReference type="ARBA" id="ARBA00012438"/>
    </source>
</evidence>
<evidence type="ECO:0000256" key="8">
    <source>
        <dbReference type="ARBA" id="ARBA00022741"/>
    </source>
</evidence>
<evidence type="ECO:0000256" key="9">
    <source>
        <dbReference type="ARBA" id="ARBA00022777"/>
    </source>
</evidence>
<dbReference type="InterPro" id="IPR036890">
    <property type="entry name" value="HATPase_C_sf"/>
</dbReference>
<feature type="transmembrane region" description="Helical" evidence="14">
    <location>
        <begin position="7"/>
        <end position="27"/>
    </location>
</feature>
<proteinExistence type="predicted"/>
<dbReference type="SMART" id="SM00387">
    <property type="entry name" value="HATPase_c"/>
    <property type="match status" value="1"/>
</dbReference>
<dbReference type="Pfam" id="PF00672">
    <property type="entry name" value="HAMP"/>
    <property type="match status" value="1"/>
</dbReference>
<keyword evidence="12" id="KW-0902">Two-component regulatory system</keyword>
<evidence type="ECO:0000256" key="13">
    <source>
        <dbReference type="ARBA" id="ARBA00023136"/>
    </source>
</evidence>
<dbReference type="Pfam" id="PF02518">
    <property type="entry name" value="HATPase_c"/>
    <property type="match status" value="1"/>
</dbReference>
<dbReference type="PANTHER" id="PTHR45528:SF1">
    <property type="entry name" value="SENSOR HISTIDINE KINASE CPXA"/>
    <property type="match status" value="1"/>
</dbReference>
<dbReference type="Proteomes" id="UP000501168">
    <property type="component" value="Chromosome"/>
</dbReference>
<dbReference type="RefSeq" id="WP_166917639.1">
    <property type="nucleotide sequence ID" value="NZ_CP050253.1"/>
</dbReference>
<gene>
    <name evidence="17" type="primary">cpxA</name>
    <name evidence="17" type="ORF">IPMB12_00505</name>
</gene>
<dbReference type="SUPFAM" id="SSF55874">
    <property type="entry name" value="ATPase domain of HSP90 chaperone/DNA topoisomerase II/histidine kinase"/>
    <property type="match status" value="1"/>
</dbReference>
<name>A0A6G9IF63_9GAMM</name>
<dbReference type="GO" id="GO:0016787">
    <property type="term" value="F:hydrolase activity"/>
    <property type="evidence" value="ECO:0007669"/>
    <property type="project" value="UniProtKB-KW"/>
</dbReference>
<dbReference type="EC" id="2.7.13.3" evidence="3"/>
<protein>
    <recommendedName>
        <fullName evidence="3">histidine kinase</fullName>
        <ecNumber evidence="3">2.7.13.3</ecNumber>
    </recommendedName>
</protein>
<dbReference type="InterPro" id="IPR050398">
    <property type="entry name" value="HssS/ArlS-like"/>
</dbReference>
<dbReference type="NCBIfam" id="NF007007">
    <property type="entry name" value="PRK09470.1"/>
    <property type="match status" value="1"/>
</dbReference>
<dbReference type="InterPro" id="IPR005467">
    <property type="entry name" value="His_kinase_dom"/>
</dbReference>
<evidence type="ECO:0000256" key="4">
    <source>
        <dbReference type="ARBA" id="ARBA00022475"/>
    </source>
</evidence>